<keyword evidence="3" id="KW-0732">Signal</keyword>
<feature type="domain" description="Peptidase S1" evidence="7">
    <location>
        <begin position="307"/>
        <end position="401"/>
    </location>
</feature>
<dbReference type="PRINTS" id="PR00722">
    <property type="entry name" value="CHYMOTRYPSIN"/>
</dbReference>
<evidence type="ECO:0000256" key="3">
    <source>
        <dbReference type="ARBA" id="ARBA00022729"/>
    </source>
</evidence>
<organism evidence="8 9">
    <name type="scientific">Phrynosoma platyrhinos</name>
    <name type="common">Desert horned lizard</name>
    <dbReference type="NCBI Taxonomy" id="52577"/>
    <lineage>
        <taxon>Eukaryota</taxon>
        <taxon>Metazoa</taxon>
        <taxon>Chordata</taxon>
        <taxon>Craniata</taxon>
        <taxon>Vertebrata</taxon>
        <taxon>Euteleostomi</taxon>
        <taxon>Lepidosauria</taxon>
        <taxon>Squamata</taxon>
        <taxon>Bifurcata</taxon>
        <taxon>Unidentata</taxon>
        <taxon>Episquamata</taxon>
        <taxon>Toxicofera</taxon>
        <taxon>Iguania</taxon>
        <taxon>Phrynosomatidae</taxon>
        <taxon>Phrynosomatinae</taxon>
        <taxon>Phrynosoma</taxon>
    </lineage>
</organism>
<dbReference type="PROSITE" id="PS00135">
    <property type="entry name" value="TRYPSIN_SER"/>
    <property type="match status" value="1"/>
</dbReference>
<keyword evidence="6" id="KW-0325">Glycoprotein</keyword>
<comment type="caution">
    <text evidence="8">The sequence shown here is derived from an EMBL/GenBank/DDBJ whole genome shotgun (WGS) entry which is preliminary data.</text>
</comment>
<protein>
    <recommendedName>
        <fullName evidence="7">Peptidase S1 domain-containing protein</fullName>
    </recommendedName>
</protein>
<evidence type="ECO:0000256" key="2">
    <source>
        <dbReference type="ARBA" id="ARBA00022670"/>
    </source>
</evidence>
<dbReference type="Pfam" id="PF00089">
    <property type="entry name" value="Trypsin"/>
    <property type="match status" value="2"/>
</dbReference>
<dbReference type="InterPro" id="IPR033116">
    <property type="entry name" value="TRYPSIN_SER"/>
</dbReference>
<dbReference type="SUPFAM" id="SSF50494">
    <property type="entry name" value="Trypsin-like serine proteases"/>
    <property type="match status" value="2"/>
</dbReference>
<dbReference type="EMBL" id="JAIPUX010000521">
    <property type="protein sequence ID" value="KAH0626347.1"/>
    <property type="molecule type" value="Genomic_DNA"/>
</dbReference>
<sequence length="424" mass="47311">MLTLMHVASNCEPYSEEDGVVFIKYHLHQQYPVAVKRLFPGWQVGRMRIVESGHGKKSNYTIFLIISVSYFTSRVGLPISPTDWKVVLGRLKLTGRQTRGLESNVSKIIPHENYTHFEKGDDIALVRLTNPVNYSRDISPVCLPYSDHRFSFGTQCWLSGWGDIASNVSLPNPMALQEMAMDLLTIDTCNCIYSNLRNRRIVNPALPGMVCAMTPDRMRGPCKGDSGGPLVCLENGHWFQAGIMSFSMGCGQFYGPTLLTETKSYASWIQQHVEGATFADQMMSRPNTTDKYMCIDEHGQLSSLGGVEVKLLGPKTCNCVYNKTSEHGQEIPITPEMLCATPYRWNMRCEEGIGDPLVCNHNGVWFLAGISSFGKGCGTVVRPGVYTAVSAYEEWIMQLAWSAYYDVQKPPLPTASDEDTCLHI</sequence>
<name>A0ABQ7T9Y6_PHRPL</name>
<evidence type="ECO:0000259" key="7">
    <source>
        <dbReference type="PROSITE" id="PS50240"/>
    </source>
</evidence>
<evidence type="ECO:0000256" key="4">
    <source>
        <dbReference type="ARBA" id="ARBA00022801"/>
    </source>
</evidence>
<gene>
    <name evidence="8" type="ORF">JD844_001283</name>
</gene>
<dbReference type="InterPro" id="IPR009003">
    <property type="entry name" value="Peptidase_S1_PA"/>
</dbReference>
<accession>A0ABQ7T9Y6</accession>
<evidence type="ECO:0000256" key="1">
    <source>
        <dbReference type="ARBA" id="ARBA00009228"/>
    </source>
</evidence>
<proteinExistence type="inferred from homology"/>
<dbReference type="InterPro" id="IPR043504">
    <property type="entry name" value="Peptidase_S1_PA_chymotrypsin"/>
</dbReference>
<dbReference type="InterPro" id="IPR001254">
    <property type="entry name" value="Trypsin_dom"/>
</dbReference>
<reference evidence="8 9" key="1">
    <citation type="journal article" date="2022" name="Gigascience">
        <title>A chromosome-level genome assembly and annotation of the desert horned lizard, Phrynosoma platyrhinos, provides insight into chromosomal rearrangements among reptiles.</title>
        <authorList>
            <person name="Koochekian N."/>
            <person name="Ascanio A."/>
            <person name="Farleigh K."/>
            <person name="Card D.C."/>
            <person name="Schield D.R."/>
            <person name="Castoe T.A."/>
            <person name="Jezkova T."/>
        </authorList>
    </citation>
    <scope>NUCLEOTIDE SEQUENCE [LARGE SCALE GENOMIC DNA]</scope>
    <source>
        <strain evidence="8">NK-2021</strain>
    </source>
</reference>
<dbReference type="PANTHER" id="PTHR24253:SF159">
    <property type="entry name" value="SERINE PROTEASE 42"/>
    <property type="match status" value="1"/>
</dbReference>
<dbReference type="SMART" id="SM00020">
    <property type="entry name" value="Tryp_SPc"/>
    <property type="match status" value="1"/>
</dbReference>
<dbReference type="Gene3D" id="2.40.10.10">
    <property type="entry name" value="Trypsin-like serine proteases"/>
    <property type="match status" value="3"/>
</dbReference>
<feature type="domain" description="Peptidase S1" evidence="7">
    <location>
        <begin position="38"/>
        <end position="274"/>
    </location>
</feature>
<dbReference type="InterPro" id="IPR001314">
    <property type="entry name" value="Peptidase_S1A"/>
</dbReference>
<keyword evidence="4" id="KW-0378">Hydrolase</keyword>
<evidence type="ECO:0000256" key="6">
    <source>
        <dbReference type="ARBA" id="ARBA00023180"/>
    </source>
</evidence>
<dbReference type="PROSITE" id="PS50240">
    <property type="entry name" value="TRYPSIN_DOM"/>
    <property type="match status" value="2"/>
</dbReference>
<evidence type="ECO:0000313" key="9">
    <source>
        <dbReference type="Proteomes" id="UP000826234"/>
    </source>
</evidence>
<dbReference type="Proteomes" id="UP000826234">
    <property type="component" value="Unassembled WGS sequence"/>
</dbReference>
<dbReference type="PANTHER" id="PTHR24253">
    <property type="entry name" value="TRANSMEMBRANE PROTEASE SERINE"/>
    <property type="match status" value="1"/>
</dbReference>
<keyword evidence="5" id="KW-1015">Disulfide bond</keyword>
<evidence type="ECO:0000313" key="8">
    <source>
        <dbReference type="EMBL" id="KAH0626347.1"/>
    </source>
</evidence>
<keyword evidence="2" id="KW-0645">Protease</keyword>
<dbReference type="CDD" id="cd00190">
    <property type="entry name" value="Tryp_SPc"/>
    <property type="match status" value="1"/>
</dbReference>
<comment type="similarity">
    <text evidence="1">Belongs to the peptidase S1 family. Snake venom subfamily.</text>
</comment>
<evidence type="ECO:0000256" key="5">
    <source>
        <dbReference type="ARBA" id="ARBA00023157"/>
    </source>
</evidence>
<keyword evidence="9" id="KW-1185">Reference proteome</keyword>